<dbReference type="InterPro" id="IPR001810">
    <property type="entry name" value="F-box_dom"/>
</dbReference>
<evidence type="ECO:0000256" key="1">
    <source>
        <dbReference type="SAM" id="Coils"/>
    </source>
</evidence>
<accession>A0ABR1J3Y3</accession>
<organism evidence="3 4">
    <name type="scientific">Marasmiellus scandens</name>
    <dbReference type="NCBI Taxonomy" id="2682957"/>
    <lineage>
        <taxon>Eukaryota</taxon>
        <taxon>Fungi</taxon>
        <taxon>Dikarya</taxon>
        <taxon>Basidiomycota</taxon>
        <taxon>Agaricomycotina</taxon>
        <taxon>Agaricomycetes</taxon>
        <taxon>Agaricomycetidae</taxon>
        <taxon>Agaricales</taxon>
        <taxon>Marasmiineae</taxon>
        <taxon>Omphalotaceae</taxon>
        <taxon>Marasmiellus</taxon>
    </lineage>
</organism>
<evidence type="ECO:0000313" key="4">
    <source>
        <dbReference type="Proteomes" id="UP001498398"/>
    </source>
</evidence>
<dbReference type="Pfam" id="PF12937">
    <property type="entry name" value="F-box-like"/>
    <property type="match status" value="1"/>
</dbReference>
<comment type="caution">
    <text evidence="3">The sequence shown here is derived from an EMBL/GenBank/DDBJ whole genome shotgun (WGS) entry which is preliminary data.</text>
</comment>
<proteinExistence type="predicted"/>
<evidence type="ECO:0000313" key="3">
    <source>
        <dbReference type="EMBL" id="KAK7448796.1"/>
    </source>
</evidence>
<keyword evidence="1" id="KW-0175">Coiled coil</keyword>
<name>A0ABR1J3Y3_9AGAR</name>
<feature type="domain" description="F-box" evidence="2">
    <location>
        <begin position="67"/>
        <end position="118"/>
    </location>
</feature>
<gene>
    <name evidence="3" type="ORF">VKT23_013526</name>
</gene>
<protein>
    <recommendedName>
        <fullName evidence="2">F-box domain-containing protein</fullName>
    </recommendedName>
</protein>
<keyword evidence="4" id="KW-1185">Reference proteome</keyword>
<reference evidence="3 4" key="1">
    <citation type="submission" date="2024-01" db="EMBL/GenBank/DDBJ databases">
        <title>A draft genome for the cacao thread blight pathogen Marasmiellus scandens.</title>
        <authorList>
            <person name="Baruah I.K."/>
            <person name="Leung J."/>
            <person name="Bukari Y."/>
            <person name="Amoako-Attah I."/>
            <person name="Meinhardt L.W."/>
            <person name="Bailey B.A."/>
            <person name="Cohen S.P."/>
        </authorList>
    </citation>
    <scope>NUCLEOTIDE SEQUENCE [LARGE SCALE GENOMIC DNA]</scope>
    <source>
        <strain evidence="3 4">GH-19</strain>
    </source>
</reference>
<evidence type="ECO:0000259" key="2">
    <source>
        <dbReference type="Pfam" id="PF12937"/>
    </source>
</evidence>
<feature type="coiled-coil region" evidence="1">
    <location>
        <begin position="21"/>
        <end position="48"/>
    </location>
</feature>
<sequence length="592" mass="67262">MNPSRFEAFFNTNYAASDVEAEEIKRIIRGSEQELAVLDEEITKLESRRNKISIFVNGHRSLCSPVRRLPPELLSQIFIHCIPSQHLPTRSNLEAPLLFLQVCRKWRQVTLDTPALWCGLHVHLPDCSLDSALMQRRVRGINEWLEKSSTLPISLSLSLVLTGTSLHFENINTFLGNLTQKYSRRWKRLDLISADNISVIKTLQSTNFPTLEQFSLTYPTQYEVPATVPEFFKTISSLRGIRLENYTSRISTSALIAACSFQLENLTELVLHPLSEDNLTASDGLDLLKKAINLRYCSLHMYLRVPHRADQTQFTGTAQRLPHPFLHTLNLSFSGDSIYGSGNHLLPWFEQLDAPSLENLSVQAPYFMITEDCIPFLDMLTPRVKSILFDFGMTAEAWIQCLLRMPRLVSLSGKCGESKRSSVLRWWSNHLDSNKWGKVLQLLAPSEDGIDVLCPELEIINFSLVEYFGVKELIGLVGARQRMAMDIQDDVIDNAHCVPRSKKLSSVTAFLERHSKLTESDYAEIARLRRCGTDIYLKFPSDPFDSPWIGLSGISLLDGRELKWSWSDEHTETGRWKTVYSTSGPKGMNGVH</sequence>
<dbReference type="Gene3D" id="1.20.1280.50">
    <property type="match status" value="1"/>
</dbReference>
<dbReference type="Proteomes" id="UP001498398">
    <property type="component" value="Unassembled WGS sequence"/>
</dbReference>
<dbReference type="EMBL" id="JBANRG010000037">
    <property type="protein sequence ID" value="KAK7448796.1"/>
    <property type="molecule type" value="Genomic_DNA"/>
</dbReference>